<dbReference type="AlphaFoldDB" id="A0AAJ6BJ01"/>
<accession>A0AAJ6BJ01</accession>
<name>A0AAJ6BJ01_9CAUL</name>
<feature type="transmembrane region" description="Helical" evidence="1">
    <location>
        <begin position="28"/>
        <end position="47"/>
    </location>
</feature>
<organism evidence="2 3">
    <name type="scientific">Candidatus Brevundimonas colombiensis</name>
    <dbReference type="NCBI Taxonomy" id="3121376"/>
    <lineage>
        <taxon>Bacteria</taxon>
        <taxon>Pseudomonadati</taxon>
        <taxon>Pseudomonadota</taxon>
        <taxon>Alphaproteobacteria</taxon>
        <taxon>Caulobacterales</taxon>
        <taxon>Caulobacteraceae</taxon>
        <taxon>Brevundimonas</taxon>
    </lineage>
</organism>
<reference evidence="2" key="1">
    <citation type="submission" date="2023-03" db="EMBL/GenBank/DDBJ databases">
        <title>Andean soil-derived lignocellulolytic bacterial consortium as a source of novel taxa and putative plastic-active enzymes.</title>
        <authorList>
            <person name="Diaz-Garcia L."/>
            <person name="Chuvochina M."/>
            <person name="Feuerriegel G."/>
            <person name="Bunk B."/>
            <person name="Sproer C."/>
            <person name="Streit W.R."/>
            <person name="Rodriguez L.M."/>
            <person name="Overmann J."/>
            <person name="Jimenez D.J."/>
        </authorList>
    </citation>
    <scope>NUCLEOTIDE SEQUENCE</scope>
    <source>
        <strain evidence="2">MAG 833</strain>
    </source>
</reference>
<feature type="transmembrane region" description="Helical" evidence="1">
    <location>
        <begin position="59"/>
        <end position="76"/>
    </location>
</feature>
<dbReference type="EMBL" id="CP119326">
    <property type="protein sequence ID" value="WEK38868.1"/>
    <property type="molecule type" value="Genomic_DNA"/>
</dbReference>
<keyword evidence="1" id="KW-0472">Membrane</keyword>
<sequence length="90" mass="9858">MTTAALSMFAAVLLAAVGVRTDAPARRWLFLAAGLLSYPVVGGLWLWQTYRFFLAGDRLIAGIFAFSALAALYYGVKAARERRLTFWPAA</sequence>
<gene>
    <name evidence="2" type="ORF">P0Y50_09935</name>
</gene>
<evidence type="ECO:0000313" key="3">
    <source>
        <dbReference type="Proteomes" id="UP001213664"/>
    </source>
</evidence>
<protein>
    <submittedName>
        <fullName evidence="2">Uncharacterized protein</fullName>
    </submittedName>
</protein>
<keyword evidence="1" id="KW-1133">Transmembrane helix</keyword>
<evidence type="ECO:0000256" key="1">
    <source>
        <dbReference type="SAM" id="Phobius"/>
    </source>
</evidence>
<dbReference type="Proteomes" id="UP001213664">
    <property type="component" value="Chromosome"/>
</dbReference>
<keyword evidence="1" id="KW-0812">Transmembrane</keyword>
<proteinExistence type="predicted"/>
<evidence type="ECO:0000313" key="2">
    <source>
        <dbReference type="EMBL" id="WEK38868.1"/>
    </source>
</evidence>